<dbReference type="OrthoDB" id="3256413at2759"/>
<dbReference type="EMBL" id="KN835249">
    <property type="protein sequence ID" value="KIK42055.1"/>
    <property type="molecule type" value="Genomic_DNA"/>
</dbReference>
<dbReference type="AlphaFoldDB" id="A0A0C9ZW97"/>
<dbReference type="HOGENOM" id="CLU_559184_0_0_1"/>
<evidence type="ECO:0000313" key="2">
    <source>
        <dbReference type="Proteomes" id="UP000054485"/>
    </source>
</evidence>
<reference evidence="2" key="2">
    <citation type="submission" date="2015-01" db="EMBL/GenBank/DDBJ databases">
        <title>Evolutionary Origins and Diversification of the Mycorrhizal Mutualists.</title>
        <authorList>
            <consortium name="DOE Joint Genome Institute"/>
            <consortium name="Mycorrhizal Genomics Consortium"/>
            <person name="Kohler A."/>
            <person name="Kuo A."/>
            <person name="Nagy L.G."/>
            <person name="Floudas D."/>
            <person name="Copeland A."/>
            <person name="Barry K.W."/>
            <person name="Cichocki N."/>
            <person name="Veneault-Fourrey C."/>
            <person name="LaButti K."/>
            <person name="Lindquist E.A."/>
            <person name="Lipzen A."/>
            <person name="Lundell T."/>
            <person name="Morin E."/>
            <person name="Murat C."/>
            <person name="Riley R."/>
            <person name="Ohm R."/>
            <person name="Sun H."/>
            <person name="Tunlid A."/>
            <person name="Henrissat B."/>
            <person name="Grigoriev I.V."/>
            <person name="Hibbett D.S."/>
            <person name="Martin F."/>
        </authorList>
    </citation>
    <scope>NUCLEOTIDE SEQUENCE [LARGE SCALE GENOMIC DNA]</scope>
    <source>
        <strain evidence="2">UH-Slu-Lm8-n1</strain>
    </source>
</reference>
<accession>A0A0C9ZW97</accession>
<dbReference type="Proteomes" id="UP000054485">
    <property type="component" value="Unassembled WGS sequence"/>
</dbReference>
<evidence type="ECO:0000313" key="1">
    <source>
        <dbReference type="EMBL" id="KIK42055.1"/>
    </source>
</evidence>
<name>A0A0C9ZW97_9AGAM</name>
<dbReference type="InParanoid" id="A0A0C9ZW97"/>
<organism evidence="1 2">
    <name type="scientific">Suillus luteus UH-Slu-Lm8-n1</name>
    <dbReference type="NCBI Taxonomy" id="930992"/>
    <lineage>
        <taxon>Eukaryota</taxon>
        <taxon>Fungi</taxon>
        <taxon>Dikarya</taxon>
        <taxon>Basidiomycota</taxon>
        <taxon>Agaricomycotina</taxon>
        <taxon>Agaricomycetes</taxon>
        <taxon>Agaricomycetidae</taxon>
        <taxon>Boletales</taxon>
        <taxon>Suillineae</taxon>
        <taxon>Suillaceae</taxon>
        <taxon>Suillus</taxon>
    </lineage>
</organism>
<gene>
    <name evidence="1" type="ORF">CY34DRAFT_164408</name>
</gene>
<sequence>MHSLKNLASLWRAGFHVNTVFQDVVNSDQRFIGPPTVKCGTLWVWRTDGLLIRDCTTKTKLPHVWPEHGLFKQFGHPYGLIGRSVIVDPLQDLVVAVSSPHVFNVDHSQPDHLIFWVDFWLASSQVPHPDSACTLLECRHTCESAALGNYIVRLVGRPAICGDRIVVLYHTYHTLRNTASNMFIQVIDWRKGHVKRHVLCEPGEQLQATFHLVDKNTIVIIKPEGYIILYTLEEFDGTPRCRTTYLLPVLNPVLNSFPESAPTLPYYCLYASPSFHGAVAHPDLIPSYLPSPESQIMVLEILPLSWPVMMVIDVTMFSEKVIRSETPVEIPWLDWGPKYTWCFPHHPSHRISVFGSKMAYTLPLDRTPEPGQRVGALSPDAHFYVHIWDFNKRLIARLLNTHDLDSTEFLVCKPGWFAQSCFDEELTSNRPYIASVCAEPFSMHRFDRVFLEQDRLTLTRSPAGFFDIRVVSPKPLEVGSKENGEDLL</sequence>
<keyword evidence="2" id="KW-1185">Reference proteome</keyword>
<reference evidence="1 2" key="1">
    <citation type="submission" date="2014-04" db="EMBL/GenBank/DDBJ databases">
        <authorList>
            <consortium name="DOE Joint Genome Institute"/>
            <person name="Kuo A."/>
            <person name="Ruytinx J."/>
            <person name="Rineau F."/>
            <person name="Colpaert J."/>
            <person name="Kohler A."/>
            <person name="Nagy L.G."/>
            <person name="Floudas D."/>
            <person name="Copeland A."/>
            <person name="Barry K.W."/>
            <person name="Cichocki N."/>
            <person name="Veneault-Fourrey C."/>
            <person name="LaButti K."/>
            <person name="Lindquist E.A."/>
            <person name="Lipzen A."/>
            <person name="Lundell T."/>
            <person name="Morin E."/>
            <person name="Murat C."/>
            <person name="Sun H."/>
            <person name="Tunlid A."/>
            <person name="Henrissat B."/>
            <person name="Grigoriev I.V."/>
            <person name="Hibbett D.S."/>
            <person name="Martin F."/>
            <person name="Nordberg H.P."/>
            <person name="Cantor M.N."/>
            <person name="Hua S.X."/>
        </authorList>
    </citation>
    <scope>NUCLEOTIDE SEQUENCE [LARGE SCALE GENOMIC DNA]</scope>
    <source>
        <strain evidence="1 2">UH-Slu-Lm8-n1</strain>
    </source>
</reference>
<protein>
    <submittedName>
        <fullName evidence="1">Uncharacterized protein</fullName>
    </submittedName>
</protein>
<proteinExistence type="predicted"/>